<gene>
    <name evidence="3" type="ORF">C2M16_26000</name>
    <name evidence="2" type="ORF">D9D43_29330</name>
    <name evidence="4" type="ORF">DD762_25715</name>
</gene>
<keyword evidence="1" id="KW-0812">Transmembrane</keyword>
<evidence type="ECO:0000313" key="2">
    <source>
        <dbReference type="EMBL" id="MGE17532.1"/>
    </source>
</evidence>
<evidence type="ECO:0000313" key="3">
    <source>
        <dbReference type="EMBL" id="PNY64975.1"/>
    </source>
</evidence>
<evidence type="ECO:0000256" key="1">
    <source>
        <dbReference type="SAM" id="Phobius"/>
    </source>
</evidence>
<dbReference type="EMBL" id="PPHQ01000038">
    <property type="protein sequence ID" value="PNY64975.1"/>
    <property type="molecule type" value="Genomic_DNA"/>
</dbReference>
<sequence length="63" mass="7086">MGNNYRRGSFKRSSCYVNAKIIGRFGDADDFLDFFIIPAYIVGGTFQGCLHPAIILYAARYTL</sequence>
<evidence type="ECO:0000313" key="7">
    <source>
        <dbReference type="Proteomes" id="UP000272336"/>
    </source>
</evidence>
<reference evidence="4 6" key="2">
    <citation type="submission" date="2018-04" db="EMBL/GenBank/DDBJ databases">
        <title>Draft Genomic Sequencing Of Potential Extraintestinal Pathogenic Escherichia coli B8S56 Isolated from Retail Chicken Skin.</title>
        <authorList>
            <person name="Xu A."/>
            <person name="Tilman S."/>
            <person name="Wisser-Parker K."/>
            <person name="Scullen O.J."/>
            <person name="Sommers C."/>
        </authorList>
    </citation>
    <scope>NUCLEOTIDE SEQUENCE [LARGE SCALE GENOMIC DNA]</scope>
    <source>
        <strain evidence="4 6">B8S56</strain>
    </source>
</reference>
<reference evidence="2 7" key="3">
    <citation type="submission" date="2018-10" db="EMBL/GenBank/DDBJ databases">
        <authorList>
            <consortium name="NARMS: The National Antimicrobial Resistance Monitoring System"/>
        </authorList>
    </citation>
    <scope>NUCLEOTIDE SEQUENCE [LARGE SCALE GENOMIC DNA]</scope>
    <source>
        <strain evidence="2 7">CVM N17EC0060</strain>
    </source>
</reference>
<feature type="transmembrane region" description="Helical" evidence="1">
    <location>
        <begin position="34"/>
        <end position="59"/>
    </location>
</feature>
<keyword evidence="1" id="KW-1133">Transmembrane helix</keyword>
<evidence type="ECO:0000313" key="5">
    <source>
        <dbReference type="Proteomes" id="UP000236598"/>
    </source>
</evidence>
<dbReference type="AlphaFoldDB" id="A0A244B8T2"/>
<dbReference type="Proteomes" id="UP000272336">
    <property type="component" value="Unassembled WGS sequence"/>
</dbReference>
<organism evidence="2 7">
    <name type="scientific">Escherichia coli</name>
    <dbReference type="NCBI Taxonomy" id="562"/>
    <lineage>
        <taxon>Bacteria</taxon>
        <taxon>Pseudomonadati</taxon>
        <taxon>Pseudomonadota</taxon>
        <taxon>Gammaproteobacteria</taxon>
        <taxon>Enterobacterales</taxon>
        <taxon>Enterobacteriaceae</taxon>
        <taxon>Escherichia</taxon>
    </lineage>
</organism>
<keyword evidence="1" id="KW-0472">Membrane</keyword>
<comment type="caution">
    <text evidence="2">The sequence shown here is derived from an EMBL/GenBank/DDBJ whole genome shotgun (WGS) entry which is preliminary data.</text>
</comment>
<evidence type="ECO:0000313" key="4">
    <source>
        <dbReference type="EMBL" id="PWH54658.1"/>
    </source>
</evidence>
<dbReference type="Proteomes" id="UP000236598">
    <property type="component" value="Unassembled WGS sequence"/>
</dbReference>
<reference evidence="3 5" key="1">
    <citation type="submission" date="2018-01" db="EMBL/GenBank/DDBJ databases">
        <title>Draft Genomic Sequencing Of Potential Extraintestinal Pathogenic Escherichia coli B8S18 Isolated From Retail Chicken Skin.</title>
        <authorList>
            <person name="Xu A."/>
            <person name="Tilman S."/>
            <person name="Wisser-Parker K."/>
            <person name="Sheen S."/>
            <person name="Sommers C."/>
        </authorList>
    </citation>
    <scope>NUCLEOTIDE SEQUENCE [LARGE SCALE GENOMIC DNA]</scope>
    <source>
        <strain evidence="3 5">B8S18Com</strain>
    </source>
</reference>
<dbReference type="Proteomes" id="UP000245761">
    <property type="component" value="Unassembled WGS sequence"/>
</dbReference>
<accession>A0A244B8T2</accession>
<name>A0A244B8T2_ECOLX</name>
<dbReference type="EMBL" id="RNLZ01000174">
    <property type="protein sequence ID" value="MGE17532.1"/>
    <property type="molecule type" value="Genomic_DNA"/>
</dbReference>
<protein>
    <submittedName>
        <fullName evidence="2">Uncharacterized protein</fullName>
    </submittedName>
</protein>
<evidence type="ECO:0000313" key="6">
    <source>
        <dbReference type="Proteomes" id="UP000245761"/>
    </source>
</evidence>
<proteinExistence type="predicted"/>
<dbReference type="EMBL" id="QEMT01000078">
    <property type="protein sequence ID" value="PWH54658.1"/>
    <property type="molecule type" value="Genomic_DNA"/>
</dbReference>